<evidence type="ECO:0008006" key="4">
    <source>
        <dbReference type="Google" id="ProtNLM"/>
    </source>
</evidence>
<evidence type="ECO:0000313" key="2">
    <source>
        <dbReference type="EMBL" id="KAJ4146000.1"/>
    </source>
</evidence>
<gene>
    <name evidence="2" type="ORF">LMH87_004830</name>
</gene>
<dbReference type="InterPro" id="IPR021054">
    <property type="entry name" value="Cell_wall_mannoprotein_1"/>
</dbReference>
<organism evidence="2 3">
    <name type="scientific">Akanthomyces muscarius</name>
    <name type="common">Entomopathogenic fungus</name>
    <name type="synonym">Lecanicillium muscarium</name>
    <dbReference type="NCBI Taxonomy" id="2231603"/>
    <lineage>
        <taxon>Eukaryota</taxon>
        <taxon>Fungi</taxon>
        <taxon>Dikarya</taxon>
        <taxon>Ascomycota</taxon>
        <taxon>Pezizomycotina</taxon>
        <taxon>Sordariomycetes</taxon>
        <taxon>Hypocreomycetidae</taxon>
        <taxon>Hypocreales</taxon>
        <taxon>Cordycipitaceae</taxon>
        <taxon>Akanthomyces</taxon>
    </lineage>
</organism>
<dbReference type="EMBL" id="JAJHUN010000011">
    <property type="protein sequence ID" value="KAJ4146000.1"/>
    <property type="molecule type" value="Genomic_DNA"/>
</dbReference>
<dbReference type="KEGG" id="amus:LMH87_004830"/>
<reference evidence="2" key="1">
    <citation type="journal article" date="2023" name="Access Microbiol">
        <title>De-novo genome assembly for Akanthomyces muscarius, a biocontrol agent of insect agricultural pests.</title>
        <authorList>
            <person name="Erdos Z."/>
            <person name="Studholme D.J."/>
            <person name="Raymond B."/>
            <person name="Sharma M."/>
        </authorList>
    </citation>
    <scope>NUCLEOTIDE SEQUENCE</scope>
    <source>
        <strain evidence="2">Ve6</strain>
    </source>
</reference>
<dbReference type="GeneID" id="80891989"/>
<dbReference type="Proteomes" id="UP001144673">
    <property type="component" value="Chromosome 2"/>
</dbReference>
<accession>A0A9W8Q4I6</accession>
<feature type="chain" id="PRO_5040730803" description="Cell wall galactomannoprotein" evidence="1">
    <location>
        <begin position="18"/>
        <end position="181"/>
    </location>
</feature>
<proteinExistence type="predicted"/>
<sequence>MVSFRSVFLLSAVFAAASPVNNSNLADACYEDISQIDTGIRGLTELVRPYQGGLLSLLPLAPDAFGAGLGVANGVLHSSQLPNPLSLDDLLHLTQHVNRTLAVDNPIFFKLLVDKKDQFVQSGLQLPVQLILKIILALHLSFSDNVLNRAPLETPAAALSTAWADINLITNAIQVSINAYS</sequence>
<comment type="caution">
    <text evidence="2">The sequence shown here is derived from an EMBL/GenBank/DDBJ whole genome shotgun (WGS) entry which is preliminary data.</text>
</comment>
<name>A0A9W8Q4I6_AKAMU</name>
<dbReference type="AlphaFoldDB" id="A0A9W8Q4I6"/>
<protein>
    <recommendedName>
        <fullName evidence="4">Cell wall galactomannoprotein</fullName>
    </recommendedName>
</protein>
<keyword evidence="3" id="KW-1185">Reference proteome</keyword>
<evidence type="ECO:0000256" key="1">
    <source>
        <dbReference type="SAM" id="SignalP"/>
    </source>
</evidence>
<evidence type="ECO:0000313" key="3">
    <source>
        <dbReference type="Proteomes" id="UP001144673"/>
    </source>
</evidence>
<dbReference type="Pfam" id="PF12296">
    <property type="entry name" value="HsbA"/>
    <property type="match status" value="1"/>
</dbReference>
<feature type="signal peptide" evidence="1">
    <location>
        <begin position="1"/>
        <end position="17"/>
    </location>
</feature>
<dbReference type="RefSeq" id="XP_056049670.1">
    <property type="nucleotide sequence ID" value="XM_056196108.1"/>
</dbReference>
<keyword evidence="1" id="KW-0732">Signal</keyword>